<protein>
    <submittedName>
        <fullName evidence="3">Uncharacterized protein</fullName>
    </submittedName>
</protein>
<evidence type="ECO:0000313" key="4">
    <source>
        <dbReference type="Proteomes" id="UP000000740"/>
    </source>
</evidence>
<feature type="transmembrane region" description="Helical" evidence="2">
    <location>
        <begin position="287"/>
        <end position="306"/>
    </location>
</feature>
<feature type="compositionally biased region" description="Polar residues" evidence="1">
    <location>
        <begin position="1"/>
        <end position="15"/>
    </location>
</feature>
<keyword evidence="2" id="KW-0472">Membrane</keyword>
<organism evidence="3 4">
    <name type="scientific">Halorubrum lacusprofundi (strain ATCC 49239 / DSM 5036 / JCM 8891 / ACAM 34)</name>
    <dbReference type="NCBI Taxonomy" id="416348"/>
    <lineage>
        <taxon>Archaea</taxon>
        <taxon>Methanobacteriati</taxon>
        <taxon>Methanobacteriota</taxon>
        <taxon>Stenosarchaea group</taxon>
        <taxon>Halobacteria</taxon>
        <taxon>Halobacteriales</taxon>
        <taxon>Haloferacaceae</taxon>
        <taxon>Halorubrum</taxon>
    </lineage>
</organism>
<feature type="transmembrane region" description="Helical" evidence="2">
    <location>
        <begin position="56"/>
        <end position="79"/>
    </location>
</feature>
<dbReference type="AlphaFoldDB" id="B9LPH2"/>
<evidence type="ECO:0000256" key="2">
    <source>
        <dbReference type="SAM" id="Phobius"/>
    </source>
</evidence>
<name>B9LPH2_HALLT</name>
<dbReference type="RefSeq" id="WP_015910398.1">
    <property type="nucleotide sequence ID" value="NC_012029.1"/>
</dbReference>
<feature type="transmembrane region" description="Helical" evidence="2">
    <location>
        <begin position="167"/>
        <end position="189"/>
    </location>
</feature>
<evidence type="ECO:0000313" key="3">
    <source>
        <dbReference type="EMBL" id="ACM57260.1"/>
    </source>
</evidence>
<dbReference type="KEGG" id="hla:Hlac_1675"/>
<feature type="transmembrane region" description="Helical" evidence="2">
    <location>
        <begin position="91"/>
        <end position="114"/>
    </location>
</feature>
<dbReference type="eggNOG" id="arCOG11073">
    <property type="taxonomic scope" value="Archaea"/>
</dbReference>
<gene>
    <name evidence="3" type="ordered locus">Hlac_1675</name>
</gene>
<dbReference type="HOGENOM" id="CLU_830554_0_0_2"/>
<dbReference type="GeneID" id="7400432"/>
<reference evidence="3 4" key="1">
    <citation type="journal article" date="2016" name="Stand. Genomic Sci.">
        <title>Complete genome sequence of the Antarctic Halorubrum lacusprofundi type strain ACAM 34.</title>
        <authorList>
            <person name="Anderson I.J."/>
            <person name="DasSarma P."/>
            <person name="Lucas S."/>
            <person name="Copeland A."/>
            <person name="Lapidus A."/>
            <person name="Del Rio T.G."/>
            <person name="Tice H."/>
            <person name="Dalin E."/>
            <person name="Bruce D.C."/>
            <person name="Goodwin L."/>
            <person name="Pitluck S."/>
            <person name="Sims D."/>
            <person name="Brettin T.S."/>
            <person name="Detter J.C."/>
            <person name="Han C.S."/>
            <person name="Larimer F."/>
            <person name="Hauser L."/>
            <person name="Land M."/>
            <person name="Ivanova N."/>
            <person name="Richardson P."/>
            <person name="Cavicchioli R."/>
            <person name="DasSarma S."/>
            <person name="Woese C.R."/>
            <person name="Kyrpides N.C."/>
        </authorList>
    </citation>
    <scope>NUCLEOTIDE SEQUENCE [LARGE SCALE GENOMIC DNA]</scope>
    <source>
        <strain evidence="4">ATCC 49239 / DSM 5036 / JCM 8891 / ACAM 34</strain>
    </source>
</reference>
<keyword evidence="4" id="KW-1185">Reference proteome</keyword>
<proteinExistence type="predicted"/>
<dbReference type="Proteomes" id="UP000000740">
    <property type="component" value="Chromosome 1"/>
</dbReference>
<sequence>MPSDSSASIDGTQSPADRECDADSEVDSVALLGPDTDPDTEPIEWGPVRFERLRSLAFGASVTVGVLVLATLLFVAAGVGLSLLGGGGPPASMWVVLVILLVGGPMSLLYWLVAYDLTSPERRRELRSQFGNYSFDPSQFRLGWTLAGAGAVLAGIAAAIGPGPFSAALSLFSGFAPLLVGFATLFPVIARSRGTDLRLDPAAETIDRTYRSHDRTRSDDLGSVIRTRRIDLPWTTVFLLAYRGNAWYRSTPWLFVPTHLADDVERGLDTTLARSDGPDRASVPERVILAIVGSSSLVVGLAMALAAGEGAAGVLLTLLTAPFSLLFLALAARL</sequence>
<keyword evidence="2" id="KW-1133">Transmembrane helix</keyword>
<dbReference type="EMBL" id="CP001365">
    <property type="protein sequence ID" value="ACM57260.1"/>
    <property type="molecule type" value="Genomic_DNA"/>
</dbReference>
<accession>B9LPH2</accession>
<keyword evidence="2" id="KW-0812">Transmembrane</keyword>
<feature type="region of interest" description="Disordered" evidence="1">
    <location>
        <begin position="1"/>
        <end position="43"/>
    </location>
</feature>
<feature type="transmembrane region" description="Helical" evidence="2">
    <location>
        <begin position="142"/>
        <end position="161"/>
    </location>
</feature>
<feature type="transmembrane region" description="Helical" evidence="2">
    <location>
        <begin position="312"/>
        <end position="332"/>
    </location>
</feature>
<evidence type="ECO:0000256" key="1">
    <source>
        <dbReference type="SAM" id="MobiDB-lite"/>
    </source>
</evidence>